<dbReference type="EMBL" id="NKCL01000671">
    <property type="protein sequence ID" value="RSL56280.1"/>
    <property type="molecule type" value="Genomic_DNA"/>
</dbReference>
<dbReference type="InterPro" id="IPR029058">
    <property type="entry name" value="AB_hydrolase_fold"/>
</dbReference>
<dbReference type="Pfam" id="PF00135">
    <property type="entry name" value="COesterase"/>
    <property type="match status" value="1"/>
</dbReference>
<protein>
    <recommendedName>
        <fullName evidence="3">Carboxylic ester hydrolase</fullName>
        <ecNumber evidence="3">3.1.1.-</ecNumber>
    </recommendedName>
</protein>
<evidence type="ECO:0000256" key="2">
    <source>
        <dbReference type="ARBA" id="ARBA00022801"/>
    </source>
</evidence>
<comment type="caution">
    <text evidence="5">The sequence shown here is derived from an EMBL/GenBank/DDBJ whole genome shotgun (WGS) entry which is preliminary data.</text>
</comment>
<dbReference type="AlphaFoldDB" id="A0A428PTE4"/>
<dbReference type="PROSITE" id="PS00122">
    <property type="entry name" value="CARBOXYLESTERASE_B_1"/>
    <property type="match status" value="1"/>
</dbReference>
<proteinExistence type="inferred from homology"/>
<keyword evidence="6" id="KW-1185">Reference proteome</keyword>
<evidence type="ECO:0000256" key="1">
    <source>
        <dbReference type="ARBA" id="ARBA00005964"/>
    </source>
</evidence>
<evidence type="ECO:0000313" key="6">
    <source>
        <dbReference type="Proteomes" id="UP000287972"/>
    </source>
</evidence>
<dbReference type="Proteomes" id="UP000287972">
    <property type="component" value="Unassembled WGS sequence"/>
</dbReference>
<comment type="similarity">
    <text evidence="1 3">Belongs to the type-B carboxylesterase/lipase family.</text>
</comment>
<dbReference type="InterPro" id="IPR002018">
    <property type="entry name" value="CarbesteraseB"/>
</dbReference>
<feature type="domain" description="Carboxylesterase type B" evidence="4">
    <location>
        <begin position="11"/>
        <end position="62"/>
    </location>
</feature>
<dbReference type="PANTHER" id="PTHR11559">
    <property type="entry name" value="CARBOXYLESTERASE"/>
    <property type="match status" value="1"/>
</dbReference>
<dbReference type="InterPro" id="IPR050309">
    <property type="entry name" value="Type-B_Carboxylest/Lipase"/>
</dbReference>
<evidence type="ECO:0000259" key="4">
    <source>
        <dbReference type="Pfam" id="PF00135"/>
    </source>
</evidence>
<dbReference type="Gene3D" id="3.40.50.1820">
    <property type="entry name" value="alpha/beta hydrolase"/>
    <property type="match status" value="2"/>
</dbReference>
<dbReference type="GO" id="GO:0016787">
    <property type="term" value="F:hydrolase activity"/>
    <property type="evidence" value="ECO:0007669"/>
    <property type="project" value="UniProtKB-KW"/>
</dbReference>
<dbReference type="SUPFAM" id="SSF53474">
    <property type="entry name" value="alpha/beta-Hydrolases"/>
    <property type="match status" value="1"/>
</dbReference>
<organism evidence="5 6">
    <name type="scientific">Fusarium floridanum</name>
    <dbReference type="NCBI Taxonomy" id="1325733"/>
    <lineage>
        <taxon>Eukaryota</taxon>
        <taxon>Fungi</taxon>
        <taxon>Dikarya</taxon>
        <taxon>Ascomycota</taxon>
        <taxon>Pezizomycotina</taxon>
        <taxon>Sordariomycetes</taxon>
        <taxon>Hypocreomycetidae</taxon>
        <taxon>Hypocreales</taxon>
        <taxon>Nectriaceae</taxon>
        <taxon>Fusarium</taxon>
        <taxon>Fusarium solani species complex</taxon>
    </lineage>
</organism>
<reference evidence="5 6" key="1">
    <citation type="submission" date="2017-06" db="EMBL/GenBank/DDBJ databases">
        <title>Comparative genomic analysis of Ambrosia Fusariam Clade fungi.</title>
        <authorList>
            <person name="Stajich J.E."/>
            <person name="Carrillo J."/>
            <person name="Kijimoto T."/>
            <person name="Eskalen A."/>
            <person name="O'Donnell K."/>
            <person name="Kasson M."/>
        </authorList>
    </citation>
    <scope>NUCLEOTIDE SEQUENCE [LARGE SCALE GENOMIC DNA]</scope>
    <source>
        <strain evidence="5 6">NRRL62606</strain>
    </source>
</reference>
<evidence type="ECO:0000313" key="5">
    <source>
        <dbReference type="EMBL" id="RSL56280.1"/>
    </source>
</evidence>
<dbReference type="InterPro" id="IPR019826">
    <property type="entry name" value="Carboxylesterase_B_AS"/>
</dbReference>
<sequence length="225" mass="24814">MPGKEVLEDGTSNCGLLDQRMGLEWVTDNIATFGGDPNKVTIWGESAGALSVADQMILYESDNKYKGEHNPIDICPARSASLLSYQSIALSYVPRPDGIVLRKSPNVLIAERSYAAVPMINGVQVDEGTLFTLFQSNLTTTTNLKPFMRELPFQNIKDSILDNLIATYGTGLGAVTDGYPFRTGLLDEIFPDFKRRATLFGDIIFTLSRSENYQVIANSHGEFNF</sequence>
<gene>
    <name evidence="5" type="ORF">CEP51_014420</name>
</gene>
<accession>A0A428PTE4</accession>
<evidence type="ECO:0000256" key="3">
    <source>
        <dbReference type="RuleBase" id="RU361235"/>
    </source>
</evidence>
<dbReference type="EC" id="3.1.1.-" evidence="3"/>
<name>A0A428PTE4_9HYPO</name>
<keyword evidence="2 3" id="KW-0378">Hydrolase</keyword>